<dbReference type="GO" id="GO:0008168">
    <property type="term" value="F:methyltransferase activity"/>
    <property type="evidence" value="ECO:0007669"/>
    <property type="project" value="UniProtKB-KW"/>
</dbReference>
<dbReference type="InterPro" id="IPR029063">
    <property type="entry name" value="SAM-dependent_MTases_sf"/>
</dbReference>
<proteinExistence type="predicted"/>
<dbReference type="RefSeq" id="XP_019617637.1">
    <property type="nucleotide sequence ID" value="XM_019762078.1"/>
</dbReference>
<name>A0A6P4YFT4_BRABE</name>
<protein>
    <submittedName>
        <fullName evidence="4">Protein-lysine methyltransferase METTL21E-like</fullName>
    </submittedName>
</protein>
<evidence type="ECO:0000256" key="1">
    <source>
        <dbReference type="ARBA" id="ARBA00022603"/>
    </source>
</evidence>
<keyword evidence="1" id="KW-0808">Transferase</keyword>
<dbReference type="PANTHER" id="PTHR14614:SF109">
    <property type="entry name" value="RIBOSOMAL LYSINE N-METHYLTRANSFERASE 5"/>
    <property type="match status" value="1"/>
</dbReference>
<dbReference type="OrthoDB" id="413520at2759"/>
<dbReference type="AlphaFoldDB" id="A0A6P4YFT4"/>
<dbReference type="GO" id="GO:0005829">
    <property type="term" value="C:cytosol"/>
    <property type="evidence" value="ECO:0007669"/>
    <property type="project" value="TreeGrafter"/>
</dbReference>
<keyword evidence="2" id="KW-0949">S-adenosyl-L-methionine</keyword>
<dbReference type="GO" id="GO:0032991">
    <property type="term" value="C:protein-containing complex"/>
    <property type="evidence" value="ECO:0007669"/>
    <property type="project" value="TreeGrafter"/>
</dbReference>
<keyword evidence="3" id="KW-1185">Reference proteome</keyword>
<evidence type="ECO:0000313" key="4">
    <source>
        <dbReference type="RefSeq" id="XP_019617637.1"/>
    </source>
</evidence>
<dbReference type="Proteomes" id="UP000515135">
    <property type="component" value="Unplaced"/>
</dbReference>
<sequence>MPMTEPMNRHNIHEQLPRRDRMQLYNFTGRDVVLWERNIGDDGDDIGKRVWPSAVDLCHFLQKGDFPMQDKKVLELGAGIGLVGIVASLLGADVTLTDLPNIVGNMEENVRANTKEGCKYPPKVRPLVWGRDLHKIKGPKEGVHYDYVIGTDVIYIEEVFHDLSVTLRHFCDPRTTVLLGCHFRVKSRDLKFIELFKKDFKIVKEHKIPGQGVNKILFEARMKGFDVLDDPAKNH</sequence>
<gene>
    <name evidence="4" type="primary">LOC109464959</name>
</gene>
<dbReference type="Gene3D" id="3.40.50.150">
    <property type="entry name" value="Vaccinia Virus protein VP39"/>
    <property type="match status" value="1"/>
</dbReference>
<organism evidence="3 4">
    <name type="scientific">Branchiostoma belcheri</name>
    <name type="common">Amphioxus</name>
    <dbReference type="NCBI Taxonomy" id="7741"/>
    <lineage>
        <taxon>Eukaryota</taxon>
        <taxon>Metazoa</taxon>
        <taxon>Chordata</taxon>
        <taxon>Cephalochordata</taxon>
        <taxon>Leptocardii</taxon>
        <taxon>Amphioxiformes</taxon>
        <taxon>Branchiostomatidae</taxon>
        <taxon>Branchiostoma</taxon>
    </lineage>
</organism>
<dbReference type="KEGG" id="bbel:109464959"/>
<accession>A0A6P4YFT4</accession>
<reference evidence="4" key="1">
    <citation type="submission" date="2025-08" db="UniProtKB">
        <authorList>
            <consortium name="RefSeq"/>
        </authorList>
    </citation>
    <scope>IDENTIFICATION</scope>
    <source>
        <tissue evidence="4">Gonad</tissue>
    </source>
</reference>
<evidence type="ECO:0000256" key="2">
    <source>
        <dbReference type="ARBA" id="ARBA00022691"/>
    </source>
</evidence>
<dbReference type="Pfam" id="PF10294">
    <property type="entry name" value="Methyltransf_16"/>
    <property type="match status" value="1"/>
</dbReference>
<evidence type="ECO:0000313" key="3">
    <source>
        <dbReference type="Proteomes" id="UP000515135"/>
    </source>
</evidence>
<dbReference type="SUPFAM" id="SSF53335">
    <property type="entry name" value="S-adenosyl-L-methionine-dependent methyltransferases"/>
    <property type="match status" value="1"/>
</dbReference>
<dbReference type="PANTHER" id="PTHR14614">
    <property type="entry name" value="HEPATOCELLULAR CARCINOMA-ASSOCIATED ANTIGEN"/>
    <property type="match status" value="1"/>
</dbReference>
<keyword evidence="1" id="KW-0489">Methyltransferase</keyword>
<dbReference type="GeneID" id="109464959"/>
<dbReference type="InterPro" id="IPR019410">
    <property type="entry name" value="Methyltransf_16"/>
</dbReference>
<dbReference type="GO" id="GO:0032259">
    <property type="term" value="P:methylation"/>
    <property type="evidence" value="ECO:0007669"/>
    <property type="project" value="UniProtKB-KW"/>
</dbReference>